<gene>
    <name evidence="2" type="ORF">WS72_20940</name>
</gene>
<feature type="region of interest" description="Disordered" evidence="1">
    <location>
        <begin position="29"/>
        <end position="106"/>
    </location>
</feature>
<organism evidence="2 3">
    <name type="scientific">Burkholderia savannae</name>
    <dbReference type="NCBI Taxonomy" id="1637837"/>
    <lineage>
        <taxon>Bacteria</taxon>
        <taxon>Pseudomonadati</taxon>
        <taxon>Pseudomonadota</taxon>
        <taxon>Betaproteobacteria</taxon>
        <taxon>Burkholderiales</taxon>
        <taxon>Burkholderiaceae</taxon>
        <taxon>Burkholderia</taxon>
        <taxon>pseudomallei group</taxon>
    </lineage>
</organism>
<reference evidence="2 3" key="1">
    <citation type="submission" date="2015-11" db="EMBL/GenBank/DDBJ databases">
        <authorList>
            <person name="Sahl J."/>
            <person name="Wagner D."/>
            <person name="Keim P."/>
        </authorList>
    </citation>
    <scope>NUCLEOTIDE SEQUENCE [LARGE SCALE GENOMIC DNA]</scope>
    <source>
        <strain evidence="2 3">BDU18</strain>
    </source>
</reference>
<evidence type="ECO:0000256" key="1">
    <source>
        <dbReference type="SAM" id="MobiDB-lite"/>
    </source>
</evidence>
<keyword evidence="3" id="KW-1185">Reference proteome</keyword>
<dbReference type="EMBL" id="LNJQ01000004">
    <property type="protein sequence ID" value="KWZ37449.1"/>
    <property type="molecule type" value="Genomic_DNA"/>
</dbReference>
<accession>A0ABR5T2S1</accession>
<feature type="compositionally biased region" description="Low complexity" evidence="1">
    <location>
        <begin position="96"/>
        <end position="106"/>
    </location>
</feature>
<dbReference type="Proteomes" id="UP000070255">
    <property type="component" value="Unassembled WGS sequence"/>
</dbReference>
<protein>
    <submittedName>
        <fullName evidence="2">Uncharacterized protein</fullName>
    </submittedName>
</protein>
<sequence length="106" mass="11556">MIHRRINAGAAVARKTACVAQRAIACAHTPSGRAAPARHRNGNAHAVPSSRRARHASPPQTIDSGARTRHVSRVRETCEAAAFQNRNVSRRRRRQPAFGRARPGNP</sequence>
<proteinExistence type="predicted"/>
<evidence type="ECO:0000313" key="2">
    <source>
        <dbReference type="EMBL" id="KWZ37449.1"/>
    </source>
</evidence>
<name>A0ABR5T2S1_9BURK</name>
<evidence type="ECO:0000313" key="3">
    <source>
        <dbReference type="Proteomes" id="UP000070255"/>
    </source>
</evidence>
<comment type="caution">
    <text evidence="2">The sequence shown here is derived from an EMBL/GenBank/DDBJ whole genome shotgun (WGS) entry which is preliminary data.</text>
</comment>